<accession>A0A2S6BZ35</accession>
<sequence>MFSNLYDRLVQWPDRRRYCPLQDQIQLASRPSSITGRRRNASSDASKSRTRGKARNVDGYAFLSLLEQLNELITEYDELLIQIRKNDRERHDACFYHDLCQVEIEKLQQSENDDVLNHVEERREIQETQARRKSAADSAKDDLVIHSSQLQQEIEQLWQKVHAGSQAYNDACFESHFDQDWCVDDVMAYVDAIKCAQIHHILQQNRRGISKQRVNKIILKSQIRLTSAAPANVSEALPLTTRHELRQIREQRFDDAVEALEFRVRELEDLTSLQESHLKIRRERLMRNQYRPALQQKGLLQQGGSICGSELPGDFDEMLEQHDALLEELEHLQEEAAETTLNIRSSTPEYFLAFTNLTTERLEAFIAHSLKTTNEEAARIERRIPSIRQALQDRGVAVPTATVSTSHQRPIGGGLGTPPVQDPLQNELDHVRRFNVDRSRSRKLERRRLNDHRLDASQAQDHSANSAATPPADVDLMGLGSAPVADRPAQSPQSEQRARRKLMLRDYKATQGRSDDDVDNVRKRQRTESVIEDQAQEDIVEAETIMSTGRVTRARTKRDNTRLVGGIE</sequence>
<proteinExistence type="predicted"/>
<evidence type="ECO:0000313" key="3">
    <source>
        <dbReference type="EMBL" id="PPJ52735.1"/>
    </source>
</evidence>
<protein>
    <submittedName>
        <fullName evidence="3">Uncharacterized protein</fullName>
    </submittedName>
</protein>
<dbReference type="EMBL" id="PNEN01001668">
    <property type="protein sequence ID" value="PPJ52735.1"/>
    <property type="molecule type" value="Genomic_DNA"/>
</dbReference>
<evidence type="ECO:0000313" key="4">
    <source>
        <dbReference type="Proteomes" id="UP000237631"/>
    </source>
</evidence>
<dbReference type="AlphaFoldDB" id="A0A2S6BZ35"/>
<feature type="coiled-coil region" evidence="1">
    <location>
        <begin position="315"/>
        <end position="342"/>
    </location>
</feature>
<evidence type="ECO:0000256" key="1">
    <source>
        <dbReference type="SAM" id="Coils"/>
    </source>
</evidence>
<feature type="region of interest" description="Disordered" evidence="2">
    <location>
        <begin position="30"/>
        <end position="52"/>
    </location>
</feature>
<evidence type="ECO:0000256" key="2">
    <source>
        <dbReference type="SAM" id="MobiDB-lite"/>
    </source>
</evidence>
<feature type="compositionally biased region" description="Polar residues" evidence="2">
    <location>
        <begin position="457"/>
        <end position="468"/>
    </location>
</feature>
<feature type="compositionally biased region" description="Basic and acidic residues" evidence="2">
    <location>
        <begin position="503"/>
        <end position="529"/>
    </location>
</feature>
<organism evidence="3 4">
    <name type="scientific">Cercospora berteroae</name>
    <dbReference type="NCBI Taxonomy" id="357750"/>
    <lineage>
        <taxon>Eukaryota</taxon>
        <taxon>Fungi</taxon>
        <taxon>Dikarya</taxon>
        <taxon>Ascomycota</taxon>
        <taxon>Pezizomycotina</taxon>
        <taxon>Dothideomycetes</taxon>
        <taxon>Dothideomycetidae</taxon>
        <taxon>Mycosphaerellales</taxon>
        <taxon>Mycosphaerellaceae</taxon>
        <taxon>Cercospora</taxon>
    </lineage>
</organism>
<feature type="compositionally biased region" description="Basic and acidic residues" evidence="2">
    <location>
        <begin position="427"/>
        <end position="439"/>
    </location>
</feature>
<gene>
    <name evidence="3" type="ORF">CBER1_11349</name>
</gene>
<dbReference type="Proteomes" id="UP000237631">
    <property type="component" value="Unassembled WGS sequence"/>
</dbReference>
<reference evidence="4" key="1">
    <citation type="journal article" date="2017" name="bioRxiv">
        <title>Conservation of a gene cluster reveals novel cercosporin biosynthetic mechanisms and extends production to the genus Colletotrichum.</title>
        <authorList>
            <person name="de Jonge R."/>
            <person name="Ebert M.K."/>
            <person name="Huitt-Roehl C.R."/>
            <person name="Pal P."/>
            <person name="Suttle J.C."/>
            <person name="Spanner R.E."/>
            <person name="Neubauer J.D."/>
            <person name="Jurick W.M.II."/>
            <person name="Stott K.A."/>
            <person name="Secor G.A."/>
            <person name="Thomma B.P.H.J."/>
            <person name="Van de Peer Y."/>
            <person name="Townsend C.A."/>
            <person name="Bolton M.D."/>
        </authorList>
    </citation>
    <scope>NUCLEOTIDE SEQUENCE [LARGE SCALE GENOMIC DNA]</scope>
    <source>
        <strain evidence="4">CBS538.71</strain>
    </source>
</reference>
<feature type="region of interest" description="Disordered" evidence="2">
    <location>
        <begin position="399"/>
        <end position="530"/>
    </location>
</feature>
<keyword evidence="1" id="KW-0175">Coiled coil</keyword>
<name>A0A2S6BZ35_9PEZI</name>
<comment type="caution">
    <text evidence="3">The sequence shown here is derived from an EMBL/GenBank/DDBJ whole genome shotgun (WGS) entry which is preliminary data.</text>
</comment>
<keyword evidence="4" id="KW-1185">Reference proteome</keyword>